<evidence type="ECO:0000256" key="2">
    <source>
        <dbReference type="ARBA" id="ARBA00023125"/>
    </source>
</evidence>
<dbReference type="PANTHER" id="PTHR43140:SF1">
    <property type="entry name" value="TYPE I RESTRICTION ENZYME ECOKI SPECIFICITY SUBUNIT"/>
    <property type="match status" value="1"/>
</dbReference>
<evidence type="ECO:0000313" key="4">
    <source>
        <dbReference type="Proteomes" id="UP000026249"/>
    </source>
</evidence>
<dbReference type="STRING" id="1454373.ACMU_04775"/>
<evidence type="ECO:0000313" key="3">
    <source>
        <dbReference type="EMBL" id="KAJ53975.1"/>
    </source>
</evidence>
<dbReference type="GO" id="GO:0003677">
    <property type="term" value="F:DNA binding"/>
    <property type="evidence" value="ECO:0007669"/>
    <property type="project" value="UniProtKB-KW"/>
</dbReference>
<evidence type="ECO:0000256" key="1">
    <source>
        <dbReference type="ARBA" id="ARBA00022747"/>
    </source>
</evidence>
<keyword evidence="4" id="KW-1185">Reference proteome</keyword>
<comment type="caution">
    <text evidence="3">The sequence shown here is derived from an EMBL/GenBank/DDBJ whole genome shotgun (WGS) entry which is preliminary data.</text>
</comment>
<dbReference type="REBASE" id="88352">
    <property type="entry name" value="S.Amu23349ORF4770P"/>
</dbReference>
<dbReference type="Gene3D" id="3.90.220.20">
    <property type="entry name" value="DNA methylase specificity domains"/>
    <property type="match status" value="2"/>
</dbReference>
<dbReference type="EMBL" id="JFKE01000014">
    <property type="protein sequence ID" value="KAJ53975.1"/>
    <property type="molecule type" value="Genomic_DNA"/>
</dbReference>
<dbReference type="Proteomes" id="UP000026249">
    <property type="component" value="Unassembled WGS sequence"/>
</dbReference>
<keyword evidence="1" id="KW-0680">Restriction system</keyword>
<reference evidence="3 4" key="1">
    <citation type="submission" date="2014-03" db="EMBL/GenBank/DDBJ databases">
        <title>Draft Genome Sequence of Actibacterium mucosum KCTC 23349, a Marine Alphaproteobacterium with Complex Ionic Requirements Isolated from Mediterranean Seawater at Malvarrosa Beach, Valencia, Spain.</title>
        <authorList>
            <person name="Arahal D.R."/>
            <person name="Shao Z."/>
            <person name="Lai Q."/>
            <person name="Pujalte M.J."/>
        </authorList>
    </citation>
    <scope>NUCLEOTIDE SEQUENCE [LARGE SCALE GENOMIC DNA]</scope>
    <source>
        <strain evidence="3 4">KCTC 23349</strain>
    </source>
</reference>
<dbReference type="RefSeq" id="WP_051588454.1">
    <property type="nucleotide sequence ID" value="NZ_JFKE01000014.1"/>
</dbReference>
<accession>A0A037ZGR4</accession>
<dbReference type="AlphaFoldDB" id="A0A037ZGR4"/>
<proteinExistence type="predicted"/>
<dbReference type="InterPro" id="IPR051212">
    <property type="entry name" value="Type-I_RE_S_subunit"/>
</dbReference>
<organism evidence="3 4">
    <name type="scientific">Actibacterium mucosum KCTC 23349</name>
    <dbReference type="NCBI Taxonomy" id="1454373"/>
    <lineage>
        <taxon>Bacteria</taxon>
        <taxon>Pseudomonadati</taxon>
        <taxon>Pseudomonadota</taxon>
        <taxon>Alphaproteobacteria</taxon>
        <taxon>Rhodobacterales</taxon>
        <taxon>Roseobacteraceae</taxon>
        <taxon>Actibacterium</taxon>
    </lineage>
</organism>
<dbReference type="PANTHER" id="PTHR43140">
    <property type="entry name" value="TYPE-1 RESTRICTION ENZYME ECOKI SPECIFICITY PROTEIN"/>
    <property type="match status" value="1"/>
</dbReference>
<gene>
    <name evidence="3" type="ORF">ACMU_04775</name>
</gene>
<dbReference type="GO" id="GO:0009307">
    <property type="term" value="P:DNA restriction-modification system"/>
    <property type="evidence" value="ECO:0007669"/>
    <property type="project" value="UniProtKB-KW"/>
</dbReference>
<sequence length="416" mass="46474">MRSFGAIKSIPETAVPEGWSLKPLKQIVRKVSKKSKNKTNVVALENIESWTGKLVPTEADFDGDGISFKEDDILFGKLRPYLAKAYLARSDGEAIGDLWVLRPNDSCEPRFVAYQLLSQVFIETLNASTNGAKMPRAEWAFAGALTSPTPAKSVQTTIADYLDCETGRIDGLIENKTRFIALLKEKRAAVIDHAVTKGIDRNVEMKSSGVEWIGDIPAHWDAPRIATLFREAFRKPDPDLPVLSVSIHNGVSDGELSDEERDRKVALSEDRTKYQGVEPGDLVYNMMRAWQGAFGAVAVSGLVSPAYVVARPIAEFRTKFLEHLLHTKSAAEEIRRYSRGIADFRMRLYWEYFRDIRVCLPPLEEQDEILSHIDRETARIEGLIEKTERSIALLKEKRAALITAAVTGKIDVRAAA</sequence>
<dbReference type="InterPro" id="IPR044946">
    <property type="entry name" value="Restrct_endonuc_typeI_TRD_sf"/>
</dbReference>
<protein>
    <recommendedName>
        <fullName evidence="5">Type I restriction modification DNA specificity domain-containing protein</fullName>
    </recommendedName>
</protein>
<dbReference type="SUPFAM" id="SSF116734">
    <property type="entry name" value="DNA methylase specificity domain"/>
    <property type="match status" value="2"/>
</dbReference>
<name>A0A037ZGR4_9RHOB</name>
<evidence type="ECO:0008006" key="5">
    <source>
        <dbReference type="Google" id="ProtNLM"/>
    </source>
</evidence>
<keyword evidence="2" id="KW-0238">DNA-binding</keyword>
<dbReference type="OrthoDB" id="512700at2"/>